<proteinExistence type="predicted"/>
<reference evidence="3 4" key="1">
    <citation type="journal article" date="2012" name="Stand. Genomic Sci.">
        <title>Complete genome sequencing and analysis of Saprospira grandis str. Lewin, a predatory marine bacterium.</title>
        <authorList>
            <person name="Saw J.H."/>
            <person name="Yuryev A."/>
            <person name="Kanbe M."/>
            <person name="Hou S."/>
            <person name="Young A.G."/>
            <person name="Aizawa S."/>
            <person name="Alam M."/>
        </authorList>
    </citation>
    <scope>NUCLEOTIDE SEQUENCE [LARGE SCALE GENOMIC DNA]</scope>
    <source>
        <strain evidence="3 4">Lewin</strain>
    </source>
</reference>
<dbReference type="AlphaFoldDB" id="H6LAT6"/>
<keyword evidence="3" id="KW-0378">Hydrolase</keyword>
<evidence type="ECO:0000259" key="2">
    <source>
        <dbReference type="Pfam" id="PF19580"/>
    </source>
</evidence>
<keyword evidence="4" id="KW-1185">Reference proteome</keyword>
<dbReference type="Proteomes" id="UP000007519">
    <property type="component" value="Chromosome"/>
</dbReference>
<dbReference type="KEGG" id="sgn:SGRA_2951"/>
<evidence type="ECO:0000313" key="3">
    <source>
        <dbReference type="EMBL" id="AFC25679.1"/>
    </source>
</evidence>
<dbReference type="PANTHER" id="PTHR42834:SF1">
    <property type="entry name" value="ENDONUCLEASE_EXONUCLEASE_PHOSPHATASE FAMILY PROTEIN (AFU_ORTHOLOGUE AFUA_3G09210)"/>
    <property type="match status" value="1"/>
</dbReference>
<dbReference type="PANTHER" id="PTHR42834">
    <property type="entry name" value="ENDONUCLEASE/EXONUCLEASE/PHOSPHATASE FAMILY PROTEIN (AFU_ORTHOLOGUE AFUA_3G09210)"/>
    <property type="match status" value="1"/>
</dbReference>
<name>H6LAT6_SAPGL</name>
<dbReference type="InterPro" id="IPR036691">
    <property type="entry name" value="Endo/exonu/phosph_ase_sf"/>
</dbReference>
<dbReference type="STRING" id="984262.SGRA_2951"/>
<keyword evidence="3" id="KW-0255">Endonuclease</keyword>
<accession>H6LAT6</accession>
<dbReference type="eggNOG" id="COG2374">
    <property type="taxonomic scope" value="Bacteria"/>
</dbReference>
<sequence length="353" mass="40338">MHALFKLPVLALGLCLLALQQPLSAQDYQVAPIGFYNLENLFDTLDTPDKRDEEFTPTGRNKYNTEVYQSKMNNLSKVISEMATDITPDGVVILGVSEIENRKVLEDLVQQPKIKDRNYKIIHEESPDARGIDVALLYNPRYFRELSHKTLAVNFPRNEGDGTYHSRDILWVEGVLGGTDTMHIFVNHWPSRRGGEKRSSPRREHAAKQCKAVIDSLIKINPNTKIFITGDLNDDPVSPSVKNVLQAKGKKKEVQTGGLFNPMWKKYKKGNGTLAWNDSWNLFDQTIISSAFLNKKQEGFFFQKAVVFRKGYLFQKEGRFKNAPKRTYSFGTFIGGYSDHLPVYSVFLRRVQR</sequence>
<evidence type="ECO:0000313" key="4">
    <source>
        <dbReference type="Proteomes" id="UP000007519"/>
    </source>
</evidence>
<keyword evidence="3" id="KW-0540">Nuclease</keyword>
<dbReference type="Pfam" id="PF19580">
    <property type="entry name" value="Exo_endo_phos_3"/>
    <property type="match status" value="1"/>
</dbReference>
<feature type="domain" description="Endonuclease/exonuclease/phosphatase" evidence="2">
    <location>
        <begin position="33"/>
        <end position="345"/>
    </location>
</feature>
<dbReference type="InterPro" id="IPR005135">
    <property type="entry name" value="Endo/exonuclease/phosphatase"/>
</dbReference>
<dbReference type="HOGENOM" id="CLU_058239_1_0_10"/>
<keyword evidence="1" id="KW-0732">Signal</keyword>
<dbReference type="RefSeq" id="WP_015693281.1">
    <property type="nucleotide sequence ID" value="NC_016940.1"/>
</dbReference>
<feature type="signal peptide" evidence="1">
    <location>
        <begin position="1"/>
        <end position="25"/>
    </location>
</feature>
<dbReference type="EMBL" id="CP002831">
    <property type="protein sequence ID" value="AFC25679.1"/>
    <property type="molecule type" value="Genomic_DNA"/>
</dbReference>
<dbReference type="Gene3D" id="3.60.10.10">
    <property type="entry name" value="Endonuclease/exonuclease/phosphatase"/>
    <property type="match status" value="1"/>
</dbReference>
<dbReference type="GO" id="GO:0004519">
    <property type="term" value="F:endonuclease activity"/>
    <property type="evidence" value="ECO:0007669"/>
    <property type="project" value="UniProtKB-KW"/>
</dbReference>
<dbReference type="SUPFAM" id="SSF56219">
    <property type="entry name" value="DNase I-like"/>
    <property type="match status" value="1"/>
</dbReference>
<feature type="chain" id="PRO_5003604890" evidence="1">
    <location>
        <begin position="26"/>
        <end position="353"/>
    </location>
</feature>
<gene>
    <name evidence="3" type="ordered locus">SGRA_2951</name>
</gene>
<organism evidence="3 4">
    <name type="scientific">Saprospira grandis (strain Lewin)</name>
    <dbReference type="NCBI Taxonomy" id="984262"/>
    <lineage>
        <taxon>Bacteria</taxon>
        <taxon>Pseudomonadati</taxon>
        <taxon>Bacteroidota</taxon>
        <taxon>Saprospiria</taxon>
        <taxon>Saprospirales</taxon>
        <taxon>Saprospiraceae</taxon>
        <taxon>Saprospira</taxon>
    </lineage>
</organism>
<dbReference type="OrthoDB" id="9802724at2"/>
<protein>
    <submittedName>
        <fullName evidence="3">Endonuclease/exonuclease/phosphatase family protein</fullName>
    </submittedName>
</protein>
<evidence type="ECO:0000256" key="1">
    <source>
        <dbReference type="SAM" id="SignalP"/>
    </source>
</evidence>